<name>A0AAW2D337_9ROSI</name>
<dbReference type="Proteomes" id="UP001459277">
    <property type="component" value="Unassembled WGS sequence"/>
</dbReference>
<sequence>MRKSGEYEPLEKPEHDTDYSRAQEARQFMIYVHAKMMIVDDEYIIIGSTNINQSSMDGALDIEIAIRAYQTFHLSTRQPARRQIHGFRMALWYEHLGMLDNSFQKVWNVSKERTKLPESIGTSTLVRHWTITCQAICSVIPFISLKKERSKSYLG</sequence>
<dbReference type="AlphaFoldDB" id="A0AAW2D337"/>
<reference evidence="8 9" key="1">
    <citation type="submission" date="2024-01" db="EMBL/GenBank/DDBJ databases">
        <title>A telomere-to-telomere, gap-free genome of sweet tea (Lithocarpus litseifolius).</title>
        <authorList>
            <person name="Zhou J."/>
        </authorList>
    </citation>
    <scope>NUCLEOTIDE SEQUENCE [LARGE SCALE GENOMIC DNA]</scope>
    <source>
        <strain evidence="8">Zhou-2022a</strain>
        <tissue evidence="8">Leaf</tissue>
    </source>
</reference>
<feature type="domain" description="PLD phosphodiesterase" evidence="7">
    <location>
        <begin position="28"/>
        <end position="55"/>
    </location>
</feature>
<gene>
    <name evidence="8" type="ORF">SO802_011590</name>
</gene>
<evidence type="ECO:0000313" key="8">
    <source>
        <dbReference type="EMBL" id="KAL0004029.1"/>
    </source>
</evidence>
<dbReference type="PANTHER" id="PTHR18896">
    <property type="entry name" value="PHOSPHOLIPASE D"/>
    <property type="match status" value="1"/>
</dbReference>
<dbReference type="GO" id="GO:0005886">
    <property type="term" value="C:plasma membrane"/>
    <property type="evidence" value="ECO:0007669"/>
    <property type="project" value="TreeGrafter"/>
</dbReference>
<organism evidence="8 9">
    <name type="scientific">Lithocarpus litseifolius</name>
    <dbReference type="NCBI Taxonomy" id="425828"/>
    <lineage>
        <taxon>Eukaryota</taxon>
        <taxon>Viridiplantae</taxon>
        <taxon>Streptophyta</taxon>
        <taxon>Embryophyta</taxon>
        <taxon>Tracheophyta</taxon>
        <taxon>Spermatophyta</taxon>
        <taxon>Magnoliopsida</taxon>
        <taxon>eudicotyledons</taxon>
        <taxon>Gunneridae</taxon>
        <taxon>Pentapetalae</taxon>
        <taxon>rosids</taxon>
        <taxon>fabids</taxon>
        <taxon>Fagales</taxon>
        <taxon>Fagaceae</taxon>
        <taxon>Lithocarpus</taxon>
    </lineage>
</organism>
<comment type="catalytic activity">
    <reaction evidence="1">
        <text>a 1,2-diacyl-sn-glycero-3-phosphocholine + H2O = a 1,2-diacyl-sn-glycero-3-phosphate + choline + H(+)</text>
        <dbReference type="Rhea" id="RHEA:14445"/>
        <dbReference type="ChEBI" id="CHEBI:15354"/>
        <dbReference type="ChEBI" id="CHEBI:15377"/>
        <dbReference type="ChEBI" id="CHEBI:15378"/>
        <dbReference type="ChEBI" id="CHEBI:57643"/>
        <dbReference type="ChEBI" id="CHEBI:58608"/>
        <dbReference type="EC" id="3.1.4.4"/>
    </reaction>
</comment>
<dbReference type="SUPFAM" id="SSF56024">
    <property type="entry name" value="Phospholipase D/nuclease"/>
    <property type="match status" value="1"/>
</dbReference>
<comment type="caution">
    <text evidence="8">The sequence shown here is derived from an EMBL/GenBank/DDBJ whole genome shotgun (WGS) entry which is preliminary data.</text>
</comment>
<dbReference type="Gene3D" id="3.30.870.10">
    <property type="entry name" value="Endonuclease Chain A"/>
    <property type="match status" value="1"/>
</dbReference>
<evidence type="ECO:0000256" key="2">
    <source>
        <dbReference type="ARBA" id="ARBA00012027"/>
    </source>
</evidence>
<keyword evidence="9" id="KW-1185">Reference proteome</keyword>
<dbReference type="InterPro" id="IPR015679">
    <property type="entry name" value="PLipase_D_fam"/>
</dbReference>
<keyword evidence="3" id="KW-0677">Repeat</keyword>
<dbReference type="EC" id="3.1.4.4" evidence="2"/>
<protein>
    <recommendedName>
        <fullName evidence="2">phospholipase D</fullName>
        <ecNumber evidence="2">3.1.4.4</ecNumber>
    </recommendedName>
</protein>
<dbReference type="GO" id="GO:0009395">
    <property type="term" value="P:phospholipid catabolic process"/>
    <property type="evidence" value="ECO:0007669"/>
    <property type="project" value="TreeGrafter"/>
</dbReference>
<keyword evidence="6" id="KW-0443">Lipid metabolism</keyword>
<keyword evidence="4" id="KW-0378">Hydrolase</keyword>
<dbReference type="Pfam" id="PF00614">
    <property type="entry name" value="PLDc"/>
    <property type="match status" value="1"/>
</dbReference>
<evidence type="ECO:0000256" key="4">
    <source>
        <dbReference type="ARBA" id="ARBA00022801"/>
    </source>
</evidence>
<evidence type="ECO:0000256" key="6">
    <source>
        <dbReference type="ARBA" id="ARBA00023098"/>
    </source>
</evidence>
<dbReference type="EMBL" id="JAZDWU010000004">
    <property type="protein sequence ID" value="KAL0004029.1"/>
    <property type="molecule type" value="Genomic_DNA"/>
</dbReference>
<accession>A0AAW2D337</accession>
<evidence type="ECO:0000256" key="3">
    <source>
        <dbReference type="ARBA" id="ARBA00022737"/>
    </source>
</evidence>
<evidence type="ECO:0000256" key="1">
    <source>
        <dbReference type="ARBA" id="ARBA00000798"/>
    </source>
</evidence>
<keyword evidence="5" id="KW-0442">Lipid degradation</keyword>
<dbReference type="PANTHER" id="PTHR18896:SF115">
    <property type="entry name" value="PHOSPHOLIPASE D ALPHA 1"/>
    <property type="match status" value="1"/>
</dbReference>
<dbReference type="PROSITE" id="PS50035">
    <property type="entry name" value="PLD"/>
    <property type="match status" value="1"/>
</dbReference>
<evidence type="ECO:0000259" key="7">
    <source>
        <dbReference type="PROSITE" id="PS50035"/>
    </source>
</evidence>
<evidence type="ECO:0000256" key="5">
    <source>
        <dbReference type="ARBA" id="ARBA00022963"/>
    </source>
</evidence>
<dbReference type="InterPro" id="IPR001736">
    <property type="entry name" value="PLipase_D/transphosphatidylase"/>
</dbReference>
<dbReference type="SMART" id="SM00155">
    <property type="entry name" value="PLDc"/>
    <property type="match status" value="1"/>
</dbReference>
<dbReference type="GO" id="GO:0004630">
    <property type="term" value="F:phospholipase D activity"/>
    <property type="evidence" value="ECO:0007669"/>
    <property type="project" value="UniProtKB-EC"/>
</dbReference>
<evidence type="ECO:0000313" key="9">
    <source>
        <dbReference type="Proteomes" id="UP001459277"/>
    </source>
</evidence>
<proteinExistence type="predicted"/>